<dbReference type="Proteomes" id="UP000178735">
    <property type="component" value="Unassembled WGS sequence"/>
</dbReference>
<protein>
    <recommendedName>
        <fullName evidence="1">NIF system FeS cluster assembly NifU N-terminal domain-containing protein</fullName>
    </recommendedName>
</protein>
<evidence type="ECO:0000313" key="3">
    <source>
        <dbReference type="Proteomes" id="UP000178735"/>
    </source>
</evidence>
<evidence type="ECO:0000259" key="1">
    <source>
        <dbReference type="Pfam" id="PF01592"/>
    </source>
</evidence>
<reference evidence="2 3" key="1">
    <citation type="journal article" date="2016" name="Nat. Commun.">
        <title>Thousands of microbial genomes shed light on interconnected biogeochemical processes in an aquifer system.</title>
        <authorList>
            <person name="Anantharaman K."/>
            <person name="Brown C.T."/>
            <person name="Hug L.A."/>
            <person name="Sharon I."/>
            <person name="Castelle C.J."/>
            <person name="Probst A.J."/>
            <person name="Thomas B.C."/>
            <person name="Singh A."/>
            <person name="Wilkins M.J."/>
            <person name="Karaoz U."/>
            <person name="Brodie E.L."/>
            <person name="Williams K.H."/>
            <person name="Hubbard S.S."/>
            <person name="Banfield J.F."/>
        </authorList>
    </citation>
    <scope>NUCLEOTIDE SEQUENCE [LARGE SCALE GENOMIC DNA]</scope>
</reference>
<dbReference type="STRING" id="1817813.A2008_10865"/>
<dbReference type="GO" id="GO:0051536">
    <property type="term" value="F:iron-sulfur cluster binding"/>
    <property type="evidence" value="ECO:0007669"/>
    <property type="project" value="InterPro"/>
</dbReference>
<accession>A0A1F7WU34</accession>
<evidence type="ECO:0000313" key="2">
    <source>
        <dbReference type="EMBL" id="OGM06321.1"/>
    </source>
</evidence>
<dbReference type="EMBL" id="MGFH01000069">
    <property type="protein sequence ID" value="OGM06321.1"/>
    <property type="molecule type" value="Genomic_DNA"/>
</dbReference>
<proteinExistence type="predicted"/>
<dbReference type="Gene3D" id="3.90.1010.10">
    <property type="match status" value="1"/>
</dbReference>
<dbReference type="SUPFAM" id="SSF82649">
    <property type="entry name" value="SufE/NifU"/>
    <property type="match status" value="1"/>
</dbReference>
<dbReference type="GO" id="GO:0016226">
    <property type="term" value="P:iron-sulfur cluster assembly"/>
    <property type="evidence" value="ECO:0007669"/>
    <property type="project" value="InterPro"/>
</dbReference>
<organism evidence="2 3">
    <name type="scientific">Candidatus Wallbacteria bacterium GWC2_49_35</name>
    <dbReference type="NCBI Taxonomy" id="1817813"/>
    <lineage>
        <taxon>Bacteria</taxon>
        <taxon>Candidatus Walliibacteriota</taxon>
    </lineage>
</organism>
<dbReference type="GO" id="GO:0005506">
    <property type="term" value="F:iron ion binding"/>
    <property type="evidence" value="ECO:0007669"/>
    <property type="project" value="InterPro"/>
</dbReference>
<sequence length="132" mass="14509">MEIKKEAAAEFGGVEYGDKNFDLAKYFGQMNDPTCSSYIKGPCGDFMEFYLAVNAESRITDILYYTEGCDATRTCASVICLMALNRTVIQALSISAGEVISKIKGLPEDHKHCAILSVSTLYRAIADYLLLP</sequence>
<gene>
    <name evidence="2" type="ORF">A2008_10865</name>
</gene>
<dbReference type="AlphaFoldDB" id="A0A1F7WU34"/>
<feature type="domain" description="NIF system FeS cluster assembly NifU N-terminal" evidence="1">
    <location>
        <begin position="36"/>
        <end position="129"/>
    </location>
</feature>
<dbReference type="Pfam" id="PF01592">
    <property type="entry name" value="NifU_N"/>
    <property type="match status" value="1"/>
</dbReference>
<dbReference type="InterPro" id="IPR002871">
    <property type="entry name" value="NIF_FeS_clus_asmbl_NifU_N"/>
</dbReference>
<name>A0A1F7WU34_9BACT</name>
<comment type="caution">
    <text evidence="2">The sequence shown here is derived from an EMBL/GenBank/DDBJ whole genome shotgun (WGS) entry which is preliminary data.</text>
</comment>